<feature type="transmembrane region" description="Helical" evidence="1">
    <location>
        <begin position="127"/>
        <end position="148"/>
    </location>
</feature>
<keyword evidence="1" id="KW-0812">Transmembrane</keyword>
<feature type="transmembrane region" description="Helical" evidence="1">
    <location>
        <begin position="84"/>
        <end position="106"/>
    </location>
</feature>
<evidence type="ECO:0000313" key="3">
    <source>
        <dbReference type="Proteomes" id="UP000799424"/>
    </source>
</evidence>
<feature type="transmembrane region" description="Helical" evidence="1">
    <location>
        <begin position="514"/>
        <end position="537"/>
    </location>
</feature>
<sequence length="631" mass="69975">MIDLDYCPYPTLCHRTKPPGTSKGDYYIDFPVGRLAFVSSLSATISFTLVAAFMVIYSYTAARKLLDASDASQESKDLPSPHDIAVLVRLLNAEIFLLWGLLVYQLRQRFRRKPQTTQTRIHQYSPMVRASLAVLIAGIIGSLFIQVADTYFHVVISSVSATTLHPEKDVAQHQYSRRLASWCFDAEGSFGTNNNKFFWGCGLNATKGTGNAWTETFSLANYTTFVKVASNLDSYASLYTDKQGIGYAVARPPIDDVAVDWTGTGYAVSSQCTAIPPAACKVSEANATKMPKNFVCDKIYDGQNIPVSFVSTAHNLWFYDFHEYAKETIPFTNSWTSTSANTGLTFTDVRTIKNTTIQDSNNIFRNPWRWLSQIGLQADPWDLPTELSQSSLVWEMSSDNRRFFLSCSTMVWDASFAFAGDKVLSLSTTKSNGSVTGIVSMPSVSSGGYFTDLTNQVLRETNKNLTTPEAFVKQYELAMSKAYLVWLVTHTVPAPADLVQRRETKVITRLPATALWLLVAANLLFALFAVVLSSMAIRETSPEVHQVHTRLSTAGLAAQLFDWKHSRKPAQGDFELFQENNTAKTEEPSLRKRVGVRCTDAGGAEFAAYDFVDVLAEEANEAKPIQTTSVD</sequence>
<keyword evidence="1" id="KW-0472">Membrane</keyword>
<accession>A0A6A6ZN83</accession>
<proteinExistence type="predicted"/>
<organism evidence="2 3">
    <name type="scientific">Ophiobolus disseminans</name>
    <dbReference type="NCBI Taxonomy" id="1469910"/>
    <lineage>
        <taxon>Eukaryota</taxon>
        <taxon>Fungi</taxon>
        <taxon>Dikarya</taxon>
        <taxon>Ascomycota</taxon>
        <taxon>Pezizomycotina</taxon>
        <taxon>Dothideomycetes</taxon>
        <taxon>Pleosporomycetidae</taxon>
        <taxon>Pleosporales</taxon>
        <taxon>Pleosporineae</taxon>
        <taxon>Phaeosphaeriaceae</taxon>
        <taxon>Ophiobolus</taxon>
    </lineage>
</organism>
<dbReference type="Proteomes" id="UP000799424">
    <property type="component" value="Unassembled WGS sequence"/>
</dbReference>
<keyword evidence="1" id="KW-1133">Transmembrane helix</keyword>
<keyword evidence="3" id="KW-1185">Reference proteome</keyword>
<evidence type="ECO:0000256" key="1">
    <source>
        <dbReference type="SAM" id="Phobius"/>
    </source>
</evidence>
<dbReference type="AlphaFoldDB" id="A0A6A6ZN83"/>
<evidence type="ECO:0000313" key="2">
    <source>
        <dbReference type="EMBL" id="KAF2821695.1"/>
    </source>
</evidence>
<name>A0A6A6ZN83_9PLEO</name>
<gene>
    <name evidence="2" type="ORF">CC86DRAFT_470389</name>
</gene>
<dbReference type="EMBL" id="MU006236">
    <property type="protein sequence ID" value="KAF2821695.1"/>
    <property type="molecule type" value="Genomic_DNA"/>
</dbReference>
<protein>
    <submittedName>
        <fullName evidence="2">Uncharacterized protein</fullName>
    </submittedName>
</protein>
<reference evidence="2" key="1">
    <citation type="journal article" date="2020" name="Stud. Mycol.">
        <title>101 Dothideomycetes genomes: a test case for predicting lifestyles and emergence of pathogens.</title>
        <authorList>
            <person name="Haridas S."/>
            <person name="Albert R."/>
            <person name="Binder M."/>
            <person name="Bloem J."/>
            <person name="Labutti K."/>
            <person name="Salamov A."/>
            <person name="Andreopoulos B."/>
            <person name="Baker S."/>
            <person name="Barry K."/>
            <person name="Bills G."/>
            <person name="Bluhm B."/>
            <person name="Cannon C."/>
            <person name="Castanera R."/>
            <person name="Culley D."/>
            <person name="Daum C."/>
            <person name="Ezra D."/>
            <person name="Gonzalez J."/>
            <person name="Henrissat B."/>
            <person name="Kuo A."/>
            <person name="Liang C."/>
            <person name="Lipzen A."/>
            <person name="Lutzoni F."/>
            <person name="Magnuson J."/>
            <person name="Mondo S."/>
            <person name="Nolan M."/>
            <person name="Ohm R."/>
            <person name="Pangilinan J."/>
            <person name="Park H.-J."/>
            <person name="Ramirez L."/>
            <person name="Alfaro M."/>
            <person name="Sun H."/>
            <person name="Tritt A."/>
            <person name="Yoshinaga Y."/>
            <person name="Zwiers L.-H."/>
            <person name="Turgeon B."/>
            <person name="Goodwin S."/>
            <person name="Spatafora J."/>
            <person name="Crous P."/>
            <person name="Grigoriev I."/>
        </authorList>
    </citation>
    <scope>NUCLEOTIDE SEQUENCE</scope>
    <source>
        <strain evidence="2">CBS 113818</strain>
    </source>
</reference>
<dbReference type="OrthoDB" id="3344043at2759"/>
<feature type="transmembrane region" description="Helical" evidence="1">
    <location>
        <begin position="35"/>
        <end position="59"/>
    </location>
</feature>